<evidence type="ECO:0000313" key="3">
    <source>
        <dbReference type="EMBL" id="KIO30294.1"/>
    </source>
</evidence>
<dbReference type="GO" id="GO:0043130">
    <property type="term" value="F:ubiquitin binding"/>
    <property type="evidence" value="ECO:0007669"/>
    <property type="project" value="TreeGrafter"/>
</dbReference>
<dbReference type="SMART" id="SM00166">
    <property type="entry name" value="UBX"/>
    <property type="match status" value="1"/>
</dbReference>
<gene>
    <name evidence="3" type="ORF">M407DRAFT_20564</name>
</gene>
<name>A0A0C3QRC2_9AGAM</name>
<dbReference type="PANTHER" id="PTHR23322:SF1">
    <property type="entry name" value="FAS-ASSOCIATED FACTOR 2"/>
    <property type="match status" value="1"/>
</dbReference>
<protein>
    <recommendedName>
        <fullName evidence="2">UBX domain-containing protein</fullName>
    </recommendedName>
</protein>
<dbReference type="PANTHER" id="PTHR23322">
    <property type="entry name" value="FAS-ASSOCIATED PROTEIN"/>
    <property type="match status" value="1"/>
</dbReference>
<sequence length="204" mass="23816">MRTFAPRGLSYLPYNEIRVRKQEQELIAQQDRAYKEAERRDRERAEIRQAEERRKQEEEAELRRLEREKMSKTEQREAWRRWKRNTLPAEPPAAEKAIRIVVRLPNGERLTKRFRPSESVEDLYAAVDVHFLPRGEEAAAPSTAPIGYTHEYDFRLATSYPRKEIDPSSEMLGDVDILRGGGNLVVEMTAGVTLEEDSEESDQE</sequence>
<dbReference type="Pfam" id="PF00789">
    <property type="entry name" value="UBX"/>
    <property type="match status" value="1"/>
</dbReference>
<dbReference type="Gene3D" id="3.10.20.90">
    <property type="entry name" value="Phosphatidylinositol 3-kinase Catalytic Subunit, Chain A, domain 1"/>
    <property type="match status" value="1"/>
</dbReference>
<dbReference type="Proteomes" id="UP000054248">
    <property type="component" value="Unassembled WGS sequence"/>
</dbReference>
<dbReference type="CDD" id="cd01767">
    <property type="entry name" value="UBX"/>
    <property type="match status" value="1"/>
</dbReference>
<dbReference type="EMBL" id="KN822973">
    <property type="protein sequence ID" value="KIO30294.1"/>
    <property type="molecule type" value="Genomic_DNA"/>
</dbReference>
<dbReference type="PROSITE" id="PS50033">
    <property type="entry name" value="UBX"/>
    <property type="match status" value="1"/>
</dbReference>
<accession>A0A0C3QRC2</accession>
<evidence type="ECO:0000259" key="2">
    <source>
        <dbReference type="PROSITE" id="PS50033"/>
    </source>
</evidence>
<dbReference type="HOGENOM" id="CLU_1245189_0_0_1"/>
<reference evidence="3 4" key="1">
    <citation type="submission" date="2014-04" db="EMBL/GenBank/DDBJ databases">
        <authorList>
            <consortium name="DOE Joint Genome Institute"/>
            <person name="Kuo A."/>
            <person name="Girlanda M."/>
            <person name="Perotto S."/>
            <person name="Kohler A."/>
            <person name="Nagy L.G."/>
            <person name="Floudas D."/>
            <person name="Copeland A."/>
            <person name="Barry K.W."/>
            <person name="Cichocki N."/>
            <person name="Veneault-Fourrey C."/>
            <person name="LaButti K."/>
            <person name="Lindquist E.A."/>
            <person name="Lipzen A."/>
            <person name="Lundell T."/>
            <person name="Morin E."/>
            <person name="Murat C."/>
            <person name="Sun H."/>
            <person name="Tunlid A."/>
            <person name="Henrissat B."/>
            <person name="Grigoriev I.V."/>
            <person name="Hibbett D.S."/>
            <person name="Martin F."/>
            <person name="Nordberg H.P."/>
            <person name="Cantor M.N."/>
            <person name="Hua S.X."/>
        </authorList>
    </citation>
    <scope>NUCLEOTIDE SEQUENCE [LARGE SCALE GENOMIC DNA]</scope>
    <source>
        <strain evidence="3 4">MUT 4182</strain>
    </source>
</reference>
<proteinExistence type="predicted"/>
<organism evidence="3 4">
    <name type="scientific">Tulasnella calospora MUT 4182</name>
    <dbReference type="NCBI Taxonomy" id="1051891"/>
    <lineage>
        <taxon>Eukaryota</taxon>
        <taxon>Fungi</taxon>
        <taxon>Dikarya</taxon>
        <taxon>Basidiomycota</taxon>
        <taxon>Agaricomycotina</taxon>
        <taxon>Agaricomycetes</taxon>
        <taxon>Cantharellales</taxon>
        <taxon>Tulasnellaceae</taxon>
        <taxon>Tulasnella</taxon>
    </lineage>
</organism>
<keyword evidence="4" id="KW-1185">Reference proteome</keyword>
<reference evidence="4" key="2">
    <citation type="submission" date="2015-01" db="EMBL/GenBank/DDBJ databases">
        <title>Evolutionary Origins and Diversification of the Mycorrhizal Mutualists.</title>
        <authorList>
            <consortium name="DOE Joint Genome Institute"/>
            <consortium name="Mycorrhizal Genomics Consortium"/>
            <person name="Kohler A."/>
            <person name="Kuo A."/>
            <person name="Nagy L.G."/>
            <person name="Floudas D."/>
            <person name="Copeland A."/>
            <person name="Barry K.W."/>
            <person name="Cichocki N."/>
            <person name="Veneault-Fourrey C."/>
            <person name="LaButti K."/>
            <person name="Lindquist E.A."/>
            <person name="Lipzen A."/>
            <person name="Lundell T."/>
            <person name="Morin E."/>
            <person name="Murat C."/>
            <person name="Riley R."/>
            <person name="Ohm R."/>
            <person name="Sun H."/>
            <person name="Tunlid A."/>
            <person name="Henrissat B."/>
            <person name="Grigoriev I.V."/>
            <person name="Hibbett D.S."/>
            <person name="Martin F."/>
        </authorList>
    </citation>
    <scope>NUCLEOTIDE SEQUENCE [LARGE SCALE GENOMIC DNA]</scope>
    <source>
        <strain evidence="4">MUT 4182</strain>
    </source>
</reference>
<dbReference type="InterPro" id="IPR029071">
    <property type="entry name" value="Ubiquitin-like_domsf"/>
</dbReference>
<dbReference type="AlphaFoldDB" id="A0A0C3QRC2"/>
<feature type="region of interest" description="Disordered" evidence="1">
    <location>
        <begin position="32"/>
        <end position="70"/>
    </location>
</feature>
<dbReference type="SUPFAM" id="SSF54236">
    <property type="entry name" value="Ubiquitin-like"/>
    <property type="match status" value="1"/>
</dbReference>
<evidence type="ECO:0000313" key="4">
    <source>
        <dbReference type="Proteomes" id="UP000054248"/>
    </source>
</evidence>
<dbReference type="STRING" id="1051891.A0A0C3QRC2"/>
<dbReference type="InterPro" id="IPR001012">
    <property type="entry name" value="UBX_dom"/>
</dbReference>
<dbReference type="OrthoDB" id="1026733at2759"/>
<dbReference type="GO" id="GO:0036503">
    <property type="term" value="P:ERAD pathway"/>
    <property type="evidence" value="ECO:0007669"/>
    <property type="project" value="TreeGrafter"/>
</dbReference>
<dbReference type="InterPro" id="IPR050730">
    <property type="entry name" value="UBX_domain-protein"/>
</dbReference>
<feature type="domain" description="UBX" evidence="2">
    <location>
        <begin position="93"/>
        <end position="163"/>
    </location>
</feature>
<evidence type="ECO:0000256" key="1">
    <source>
        <dbReference type="SAM" id="MobiDB-lite"/>
    </source>
</evidence>
<dbReference type="GO" id="GO:0005783">
    <property type="term" value="C:endoplasmic reticulum"/>
    <property type="evidence" value="ECO:0007669"/>
    <property type="project" value="TreeGrafter"/>
</dbReference>